<comment type="caution">
    <text evidence="3">The sequence shown here is derived from an EMBL/GenBank/DDBJ whole genome shotgun (WGS) entry which is preliminary data.</text>
</comment>
<gene>
    <name evidence="3" type="ORF">ETD86_38930</name>
</gene>
<dbReference type="EMBL" id="VCKY01000185">
    <property type="protein sequence ID" value="TMR10565.1"/>
    <property type="molecule type" value="Genomic_DNA"/>
</dbReference>
<protein>
    <submittedName>
        <fullName evidence="3">Metal-dependent hydrolase</fullName>
    </submittedName>
</protein>
<feature type="chain" id="PRO_5039407277" evidence="1">
    <location>
        <begin position="34"/>
        <end position="284"/>
    </location>
</feature>
<dbReference type="InterPro" id="IPR005135">
    <property type="entry name" value="Endo/exonuclease/phosphatase"/>
</dbReference>
<dbReference type="GO" id="GO:0016787">
    <property type="term" value="F:hydrolase activity"/>
    <property type="evidence" value="ECO:0007669"/>
    <property type="project" value="UniProtKB-KW"/>
</dbReference>
<dbReference type="RefSeq" id="WP_138671650.1">
    <property type="nucleotide sequence ID" value="NZ_VCKY01000185.1"/>
</dbReference>
<feature type="signal peptide" evidence="1">
    <location>
        <begin position="1"/>
        <end position="33"/>
    </location>
</feature>
<dbReference type="GO" id="GO:0016020">
    <property type="term" value="C:membrane"/>
    <property type="evidence" value="ECO:0007669"/>
    <property type="project" value="GOC"/>
</dbReference>
<dbReference type="Proteomes" id="UP000309128">
    <property type="component" value="Unassembled WGS sequence"/>
</dbReference>
<evidence type="ECO:0000313" key="3">
    <source>
        <dbReference type="EMBL" id="TMR10565.1"/>
    </source>
</evidence>
<keyword evidence="3" id="KW-0378">Hydrolase</keyword>
<keyword evidence="4" id="KW-1185">Reference proteome</keyword>
<dbReference type="Pfam" id="PF03372">
    <property type="entry name" value="Exo_endo_phos"/>
    <property type="match status" value="1"/>
</dbReference>
<dbReference type="InterPro" id="IPR051916">
    <property type="entry name" value="GPI-anchor_lipid_remodeler"/>
</dbReference>
<evidence type="ECO:0000259" key="2">
    <source>
        <dbReference type="Pfam" id="PF03372"/>
    </source>
</evidence>
<evidence type="ECO:0000313" key="4">
    <source>
        <dbReference type="Proteomes" id="UP000309128"/>
    </source>
</evidence>
<name>A0A5S4FN65_9ACTN</name>
<dbReference type="AlphaFoldDB" id="A0A5S4FN65"/>
<dbReference type="Gene3D" id="3.60.10.10">
    <property type="entry name" value="Endonuclease/exonuclease/phosphatase"/>
    <property type="match status" value="1"/>
</dbReference>
<evidence type="ECO:0000256" key="1">
    <source>
        <dbReference type="SAM" id="SignalP"/>
    </source>
</evidence>
<organism evidence="3 4">
    <name type="scientific">Nonomuraea turkmeniaca</name>
    <dbReference type="NCBI Taxonomy" id="103838"/>
    <lineage>
        <taxon>Bacteria</taxon>
        <taxon>Bacillati</taxon>
        <taxon>Actinomycetota</taxon>
        <taxon>Actinomycetes</taxon>
        <taxon>Streptosporangiales</taxon>
        <taxon>Streptosporangiaceae</taxon>
        <taxon>Nonomuraea</taxon>
    </lineage>
</organism>
<keyword evidence="1" id="KW-0732">Signal</keyword>
<accession>A0A5S4FN65</accession>
<dbReference type="PANTHER" id="PTHR14859:SF15">
    <property type="entry name" value="ENDONUCLEASE_EXONUCLEASE_PHOSPHATASE DOMAIN-CONTAINING PROTEIN"/>
    <property type="match status" value="1"/>
</dbReference>
<sequence>MFPSRLVQLARRAAGIAALAVLVITSAATTANAGAADVPDRPIRVATFNIHHAQGGDDKLDLQRVADVIRTGEADVVGLQEVDRHWSERSEFADQASWLAERLHMHVVYGANLDLDPLTAGAPRRQYGTAILSRYPILDWDNTLLPRYDGHEQRGLLRALVQVRGVRVQVFNTHLQHNNAGERLEQVRAIQPLVAAREEPVVLTGDLNARPDAPEIRALSETLTDAWPGAGTGDGYTYPATGSNARIDYVFTSADVRVQSAAVVQSDASDHLPLFVDLLVGRRG</sequence>
<proteinExistence type="predicted"/>
<dbReference type="GO" id="GO:0006506">
    <property type="term" value="P:GPI anchor biosynthetic process"/>
    <property type="evidence" value="ECO:0007669"/>
    <property type="project" value="TreeGrafter"/>
</dbReference>
<reference evidence="3 4" key="1">
    <citation type="submission" date="2019-05" db="EMBL/GenBank/DDBJ databases">
        <title>Draft genome sequence of Nonomuraea turkmeniaca DSM 43926.</title>
        <authorList>
            <person name="Saricaoglu S."/>
            <person name="Isik K."/>
        </authorList>
    </citation>
    <scope>NUCLEOTIDE SEQUENCE [LARGE SCALE GENOMIC DNA]</scope>
    <source>
        <strain evidence="3 4">DSM 43926</strain>
    </source>
</reference>
<dbReference type="PANTHER" id="PTHR14859">
    <property type="entry name" value="CALCOFLUOR WHITE HYPERSENSITIVE PROTEIN PRECURSOR"/>
    <property type="match status" value="1"/>
</dbReference>
<dbReference type="SUPFAM" id="SSF56219">
    <property type="entry name" value="DNase I-like"/>
    <property type="match status" value="1"/>
</dbReference>
<dbReference type="OrthoDB" id="155529at2"/>
<feature type="domain" description="Endonuclease/exonuclease/phosphatase" evidence="2">
    <location>
        <begin position="46"/>
        <end position="271"/>
    </location>
</feature>
<dbReference type="InterPro" id="IPR036691">
    <property type="entry name" value="Endo/exonu/phosph_ase_sf"/>
</dbReference>